<accession>A0ABY5L218</accession>
<evidence type="ECO:0000313" key="2">
    <source>
        <dbReference type="Proteomes" id="UP001316189"/>
    </source>
</evidence>
<dbReference type="PANTHER" id="PTHR16222:SF12">
    <property type="entry name" value="ADP-RIBOSYLGLYCOHYDROLASE-RELATED"/>
    <property type="match status" value="1"/>
</dbReference>
<dbReference type="Pfam" id="PF03747">
    <property type="entry name" value="ADP_ribosyl_GH"/>
    <property type="match status" value="1"/>
</dbReference>
<organism evidence="1 2">
    <name type="scientific">Cellulomonas chengniuliangii</name>
    <dbReference type="NCBI Taxonomy" id="2968084"/>
    <lineage>
        <taxon>Bacteria</taxon>
        <taxon>Bacillati</taxon>
        <taxon>Actinomycetota</taxon>
        <taxon>Actinomycetes</taxon>
        <taxon>Micrococcales</taxon>
        <taxon>Cellulomonadaceae</taxon>
        <taxon>Cellulomonas</taxon>
    </lineage>
</organism>
<reference evidence="1 2" key="1">
    <citation type="submission" date="2022-07" db="EMBL/GenBank/DDBJ databases">
        <title>Novel species in genus cellulomonas.</title>
        <authorList>
            <person name="Ye L."/>
        </authorList>
    </citation>
    <scope>NUCLEOTIDE SEQUENCE [LARGE SCALE GENOMIC DNA]</scope>
    <source>
        <strain evidence="2">zg-Y338</strain>
    </source>
</reference>
<dbReference type="InterPro" id="IPR050792">
    <property type="entry name" value="ADP-ribosylglycohydrolase"/>
</dbReference>
<sequence length="322" mass="32609">MPVLTAVQQDRAAGVLMAMACGDALGAPHEFGPPLPRSTELSMCGGGPFDWAPGEWTDDTQMAAVLVDAAERAHAGGRRLLDEMDAVARGWAEWSTTAADVGAQTAAVLAAAAAAGPVTAASARASAADLHARTSRTGGNGSLMRTAPVALAYLHDRSARAEAARAISELTHADGDAGDACVLWCAAIAHAVITGSADASVGLDDLPPRSRDLWRDRLAVAESARCADFTQNGWVVEALQSAWCAISTTPVPSAEPSAHLRAALETAVRGGRDTDTVAAIAGALLGAKWGASAIPGEWAAVVHGWPGTDVATLGARGAGLAA</sequence>
<name>A0ABY5L218_9CELL</name>
<dbReference type="Proteomes" id="UP001316189">
    <property type="component" value="Chromosome"/>
</dbReference>
<dbReference type="InterPro" id="IPR005502">
    <property type="entry name" value="Ribosyl_crysJ1"/>
</dbReference>
<dbReference type="InterPro" id="IPR036705">
    <property type="entry name" value="Ribosyl_crysJ1_sf"/>
</dbReference>
<proteinExistence type="predicted"/>
<protein>
    <submittedName>
        <fullName evidence="1">ADP-ribosylglycohydrolase family protein</fullName>
    </submittedName>
</protein>
<dbReference type="Gene3D" id="1.10.4080.10">
    <property type="entry name" value="ADP-ribosylation/Crystallin J1"/>
    <property type="match status" value="1"/>
</dbReference>
<keyword evidence="2" id="KW-1185">Reference proteome</keyword>
<gene>
    <name evidence="1" type="ORF">NP064_05805</name>
</gene>
<dbReference type="PANTHER" id="PTHR16222">
    <property type="entry name" value="ADP-RIBOSYLGLYCOHYDROLASE"/>
    <property type="match status" value="1"/>
</dbReference>
<dbReference type="RefSeq" id="WP_227568682.1">
    <property type="nucleotide sequence ID" value="NZ_CP101988.1"/>
</dbReference>
<dbReference type="SUPFAM" id="SSF101478">
    <property type="entry name" value="ADP-ribosylglycohydrolase"/>
    <property type="match status" value="1"/>
</dbReference>
<dbReference type="EMBL" id="CP101988">
    <property type="protein sequence ID" value="UUI76409.1"/>
    <property type="molecule type" value="Genomic_DNA"/>
</dbReference>
<evidence type="ECO:0000313" key="1">
    <source>
        <dbReference type="EMBL" id="UUI76409.1"/>
    </source>
</evidence>